<reference evidence="8 9" key="1">
    <citation type="submission" date="2020-02" db="EMBL/GenBank/DDBJ databases">
        <title>Genome sequences of Thiorhodococcus mannitoliphagus and Thiorhodococcus minor, purple sulfur photosynthetic bacteria in the gammaproteobacterial family, Chromatiaceae.</title>
        <authorList>
            <person name="Aviles F.A."/>
            <person name="Meyer T.E."/>
            <person name="Kyndt J.A."/>
        </authorList>
    </citation>
    <scope>NUCLEOTIDE SEQUENCE [LARGE SCALE GENOMIC DNA]</scope>
    <source>
        <strain evidence="8 9">DSM 11518</strain>
    </source>
</reference>
<dbReference type="InterPro" id="IPR044068">
    <property type="entry name" value="CB"/>
</dbReference>
<dbReference type="EMBL" id="JAAIJQ010000027">
    <property type="protein sequence ID" value="NEV62417.1"/>
    <property type="molecule type" value="Genomic_DNA"/>
</dbReference>
<evidence type="ECO:0000313" key="8">
    <source>
        <dbReference type="EMBL" id="NEV62417.1"/>
    </source>
</evidence>
<dbReference type="InterPro" id="IPR002104">
    <property type="entry name" value="Integrase_catalytic"/>
</dbReference>
<evidence type="ECO:0000259" key="7">
    <source>
        <dbReference type="PROSITE" id="PS51900"/>
    </source>
</evidence>
<protein>
    <submittedName>
        <fullName evidence="8">Site-specific integrase</fullName>
    </submittedName>
</protein>
<evidence type="ECO:0000256" key="3">
    <source>
        <dbReference type="ARBA" id="ARBA00023125"/>
    </source>
</evidence>
<evidence type="ECO:0000256" key="5">
    <source>
        <dbReference type="PROSITE-ProRule" id="PRU01248"/>
    </source>
</evidence>
<evidence type="ECO:0000313" key="9">
    <source>
        <dbReference type="Proteomes" id="UP000483379"/>
    </source>
</evidence>
<evidence type="ECO:0000256" key="4">
    <source>
        <dbReference type="ARBA" id="ARBA00023172"/>
    </source>
</evidence>
<keyword evidence="3 5" id="KW-0238">DNA-binding</keyword>
<evidence type="ECO:0000259" key="6">
    <source>
        <dbReference type="PROSITE" id="PS51898"/>
    </source>
</evidence>
<evidence type="ECO:0000256" key="1">
    <source>
        <dbReference type="ARBA" id="ARBA00008857"/>
    </source>
</evidence>
<dbReference type="RefSeq" id="WP_164452885.1">
    <property type="nucleotide sequence ID" value="NZ_JAAIJQ010000027.1"/>
</dbReference>
<comment type="caution">
    <text evidence="8">The sequence shown here is derived from an EMBL/GenBank/DDBJ whole genome shotgun (WGS) entry which is preliminary data.</text>
</comment>
<accession>A0A6M0K1C6</accession>
<dbReference type="InterPro" id="IPR013762">
    <property type="entry name" value="Integrase-like_cat_sf"/>
</dbReference>
<evidence type="ECO:0000256" key="2">
    <source>
        <dbReference type="ARBA" id="ARBA00022908"/>
    </source>
</evidence>
<dbReference type="GO" id="GO:0006310">
    <property type="term" value="P:DNA recombination"/>
    <property type="evidence" value="ECO:0007669"/>
    <property type="project" value="UniProtKB-KW"/>
</dbReference>
<comment type="similarity">
    <text evidence="1">Belongs to the 'phage' integrase family.</text>
</comment>
<name>A0A6M0K1C6_9GAMM</name>
<dbReference type="PANTHER" id="PTHR30349">
    <property type="entry name" value="PHAGE INTEGRASE-RELATED"/>
    <property type="match status" value="1"/>
</dbReference>
<keyword evidence="2" id="KW-0229">DNA integration</keyword>
<dbReference type="Gene3D" id="1.10.443.10">
    <property type="entry name" value="Intergrase catalytic core"/>
    <property type="match status" value="1"/>
</dbReference>
<feature type="domain" description="Core-binding (CB)" evidence="7">
    <location>
        <begin position="58"/>
        <end position="136"/>
    </location>
</feature>
<dbReference type="AlphaFoldDB" id="A0A6M0K1C6"/>
<dbReference type="GO" id="GO:0003677">
    <property type="term" value="F:DNA binding"/>
    <property type="evidence" value="ECO:0007669"/>
    <property type="project" value="UniProtKB-UniRule"/>
</dbReference>
<proteinExistence type="inferred from homology"/>
<keyword evidence="9" id="KW-1185">Reference proteome</keyword>
<dbReference type="PROSITE" id="PS51898">
    <property type="entry name" value="TYR_RECOMBINASE"/>
    <property type="match status" value="1"/>
</dbReference>
<sequence length="359" mass="42174">MLYRRHSSRHWWVRFTTPDGREVRKSTGTEDKKAAEEYEAKLKQDYWRQERMGERPRHSWKEAVVRWIDEQTDKATLDDDLSHLRFADPHLAGLMLDEIDRNRLEALAQSRKAAGVRNSTVNRMMEIVRAILRRAEREWDWLDRAPVVRMLAEPKRRIRWITPEEANRLIAELPEHLADMVRFSLATGLREANVTGLEWSQVDLTRRVAWIHPDQAKARRAIGVPLNNDAVLVLRRWIGRHRERVFVYPRRNAQGRLEWLPIKKAGAAAWRKALKRANIEDFRWHDLRHTWASWQVQAGTPLHALQELGGWTCAEMVQRYAHLAPEHLAEYAARIETKLEPVSARFPAHPEKTKPLKSG</sequence>
<dbReference type="Pfam" id="PF00589">
    <property type="entry name" value="Phage_integrase"/>
    <property type="match status" value="1"/>
</dbReference>
<dbReference type="PROSITE" id="PS51900">
    <property type="entry name" value="CB"/>
    <property type="match status" value="1"/>
</dbReference>
<dbReference type="Proteomes" id="UP000483379">
    <property type="component" value="Unassembled WGS sequence"/>
</dbReference>
<gene>
    <name evidence="8" type="ORF">G3446_11030</name>
</gene>
<dbReference type="GO" id="GO:0015074">
    <property type="term" value="P:DNA integration"/>
    <property type="evidence" value="ECO:0007669"/>
    <property type="project" value="UniProtKB-KW"/>
</dbReference>
<organism evidence="8 9">
    <name type="scientific">Thiorhodococcus minor</name>
    <dbReference type="NCBI Taxonomy" id="57489"/>
    <lineage>
        <taxon>Bacteria</taxon>
        <taxon>Pseudomonadati</taxon>
        <taxon>Pseudomonadota</taxon>
        <taxon>Gammaproteobacteria</taxon>
        <taxon>Chromatiales</taxon>
        <taxon>Chromatiaceae</taxon>
        <taxon>Thiorhodococcus</taxon>
    </lineage>
</organism>
<dbReference type="InterPro" id="IPR011010">
    <property type="entry name" value="DNA_brk_join_enz"/>
</dbReference>
<dbReference type="InterPro" id="IPR010998">
    <property type="entry name" value="Integrase_recombinase_N"/>
</dbReference>
<keyword evidence="4" id="KW-0233">DNA recombination</keyword>
<dbReference type="InterPro" id="IPR050090">
    <property type="entry name" value="Tyrosine_recombinase_XerCD"/>
</dbReference>
<dbReference type="PANTHER" id="PTHR30349:SF64">
    <property type="entry name" value="PROPHAGE INTEGRASE INTD-RELATED"/>
    <property type="match status" value="1"/>
</dbReference>
<feature type="domain" description="Tyr recombinase" evidence="6">
    <location>
        <begin position="156"/>
        <end position="333"/>
    </location>
</feature>
<dbReference type="SUPFAM" id="SSF56349">
    <property type="entry name" value="DNA breaking-rejoining enzymes"/>
    <property type="match status" value="1"/>
</dbReference>
<dbReference type="CDD" id="cd00796">
    <property type="entry name" value="INT_Rci_Hp1_C"/>
    <property type="match status" value="1"/>
</dbReference>
<dbReference type="Gene3D" id="1.10.150.130">
    <property type="match status" value="1"/>
</dbReference>